<feature type="chain" id="PRO_5041946119" evidence="3">
    <location>
        <begin position="21"/>
        <end position="288"/>
    </location>
</feature>
<dbReference type="InterPro" id="IPR000801">
    <property type="entry name" value="Esterase-like"/>
</dbReference>
<evidence type="ECO:0000256" key="1">
    <source>
        <dbReference type="ARBA" id="ARBA00005622"/>
    </source>
</evidence>
<reference evidence="4" key="1">
    <citation type="submission" date="2023-02" db="EMBL/GenBank/DDBJ databases">
        <title>Genome sequence of Hyphococcus flavus.</title>
        <authorList>
            <person name="Rong J.-C."/>
            <person name="Zhao Q."/>
            <person name="Yi M."/>
            <person name="Wu J.-Y."/>
        </authorList>
    </citation>
    <scope>NUCLEOTIDE SEQUENCE</scope>
    <source>
        <strain evidence="4">MCCC 1K03223</strain>
    </source>
</reference>
<keyword evidence="5" id="KW-1185">Reference proteome</keyword>
<dbReference type="Gene3D" id="3.40.50.1820">
    <property type="entry name" value="alpha/beta hydrolase"/>
    <property type="match status" value="1"/>
</dbReference>
<dbReference type="Proteomes" id="UP001214043">
    <property type="component" value="Chromosome"/>
</dbReference>
<dbReference type="InterPro" id="IPR052558">
    <property type="entry name" value="Siderophore_Hydrolase_D"/>
</dbReference>
<evidence type="ECO:0000313" key="4">
    <source>
        <dbReference type="EMBL" id="WDI33103.1"/>
    </source>
</evidence>
<evidence type="ECO:0000256" key="2">
    <source>
        <dbReference type="ARBA" id="ARBA00022801"/>
    </source>
</evidence>
<gene>
    <name evidence="4" type="ORF">PUV54_07825</name>
</gene>
<dbReference type="GO" id="GO:0016788">
    <property type="term" value="F:hydrolase activity, acting on ester bonds"/>
    <property type="evidence" value="ECO:0007669"/>
    <property type="project" value="TreeGrafter"/>
</dbReference>
<proteinExistence type="inferred from homology"/>
<dbReference type="Pfam" id="PF00756">
    <property type="entry name" value="Esterase"/>
    <property type="match status" value="1"/>
</dbReference>
<accession>A0AAF0CH69</accession>
<dbReference type="KEGG" id="hfl:PUV54_07825"/>
<dbReference type="AlphaFoldDB" id="A0AAF0CH69"/>
<dbReference type="InterPro" id="IPR029058">
    <property type="entry name" value="AB_hydrolase_fold"/>
</dbReference>
<dbReference type="PANTHER" id="PTHR40841:SF2">
    <property type="entry name" value="SIDEROPHORE-DEGRADING ESTERASE (EUROFUNG)"/>
    <property type="match status" value="1"/>
</dbReference>
<keyword evidence="3" id="KW-0732">Signal</keyword>
<dbReference type="RefSeq" id="WP_274495065.1">
    <property type="nucleotide sequence ID" value="NZ_CP118166.1"/>
</dbReference>
<evidence type="ECO:0000313" key="5">
    <source>
        <dbReference type="Proteomes" id="UP001214043"/>
    </source>
</evidence>
<sequence>MSFVKAIIFIISFWSAVSHGDNASAEQIPFSIPNTEKIVLPVSANGIAYELYVHVPPACSHSSQCPVVYMLDAEYSFALASTIITHLTDRNRIPPVISVAIGYPDKSHYRRDRTRDYTPFFHQTGGYGEEMQKVSGGGPAFLEVIKAEVIPFIEESFPAATTNRTLVGHSYGGLFASYAWMTAPDIFDNYIIISPSLWYADGAPLAAVRKACEDESVSESNIYLAVGAYEEQPQNGRAMVSDLEALEEILSNCESRKVSTYMRVFEDETHASIFPAAFSTGLRKLFQR</sequence>
<name>A0AAF0CH69_9PROT</name>
<comment type="similarity">
    <text evidence="1">Belongs to the esterase D family.</text>
</comment>
<dbReference type="EMBL" id="CP118166">
    <property type="protein sequence ID" value="WDI33103.1"/>
    <property type="molecule type" value="Genomic_DNA"/>
</dbReference>
<organism evidence="4 5">
    <name type="scientific">Hyphococcus flavus</name>
    <dbReference type="NCBI Taxonomy" id="1866326"/>
    <lineage>
        <taxon>Bacteria</taxon>
        <taxon>Pseudomonadati</taxon>
        <taxon>Pseudomonadota</taxon>
        <taxon>Alphaproteobacteria</taxon>
        <taxon>Parvularculales</taxon>
        <taxon>Parvularculaceae</taxon>
        <taxon>Hyphococcus</taxon>
    </lineage>
</organism>
<protein>
    <submittedName>
        <fullName evidence="4">Alpha/beta hydrolase-fold protein</fullName>
    </submittedName>
</protein>
<dbReference type="SUPFAM" id="SSF53474">
    <property type="entry name" value="alpha/beta-Hydrolases"/>
    <property type="match status" value="1"/>
</dbReference>
<feature type="signal peptide" evidence="3">
    <location>
        <begin position="1"/>
        <end position="20"/>
    </location>
</feature>
<dbReference type="PANTHER" id="PTHR40841">
    <property type="entry name" value="SIDEROPHORE TRIACETYLFUSARININE C ESTERASE"/>
    <property type="match status" value="1"/>
</dbReference>
<keyword evidence="2 4" id="KW-0378">Hydrolase</keyword>
<evidence type="ECO:0000256" key="3">
    <source>
        <dbReference type="SAM" id="SignalP"/>
    </source>
</evidence>